<proteinExistence type="predicted"/>
<dbReference type="Pfam" id="PF10881">
    <property type="entry name" value="DUF2726"/>
    <property type="match status" value="1"/>
</dbReference>
<protein>
    <submittedName>
        <fullName evidence="3">DUF2726 domain-containing protein</fullName>
    </submittedName>
</protein>
<dbReference type="EMBL" id="JAOCAE010000012">
    <property type="protein sequence ID" value="MDH1237697.1"/>
    <property type="molecule type" value="Genomic_DNA"/>
</dbReference>
<name>A0A4P1S8R2_STUST</name>
<dbReference type="Proteomes" id="UP001161139">
    <property type="component" value="Unassembled WGS sequence"/>
</dbReference>
<evidence type="ECO:0000259" key="1">
    <source>
        <dbReference type="Pfam" id="PF10881"/>
    </source>
</evidence>
<feature type="domain" description="DUF2726" evidence="1">
    <location>
        <begin position="38"/>
        <end position="154"/>
    </location>
</feature>
<dbReference type="Proteomes" id="UP001158500">
    <property type="component" value="Unassembled WGS sequence"/>
</dbReference>
<reference evidence="3" key="1">
    <citation type="submission" date="2022-09" db="EMBL/GenBank/DDBJ databases">
        <title>Intensive care unit water sources are persistently colonized with multi-drug resistant bacteria and are the site of extensive horizontal gene transfer of antibiotic resistance genes.</title>
        <authorList>
            <person name="Diorio-Toth L."/>
        </authorList>
    </citation>
    <scope>NUCLEOTIDE SEQUENCE</scope>
    <source>
        <strain evidence="2">GD03864</strain>
        <strain evidence="3">GD03947</strain>
    </source>
</reference>
<comment type="caution">
    <text evidence="3">The sequence shown here is derived from an EMBL/GenBank/DDBJ whole genome shotgun (WGS) entry which is preliminary data.</text>
</comment>
<evidence type="ECO:0000313" key="4">
    <source>
        <dbReference type="Proteomes" id="UP001158500"/>
    </source>
</evidence>
<dbReference type="EMBL" id="JAOCDG010000020">
    <property type="protein sequence ID" value="MDH0688980.1"/>
    <property type="molecule type" value="Genomic_DNA"/>
</dbReference>
<dbReference type="RefSeq" id="WP_011912282.1">
    <property type="nucleotide sequence ID" value="NC_015740.1"/>
</dbReference>
<dbReference type="AlphaFoldDB" id="A0A4P1S8R2"/>
<accession>A0A4P1S8R2</accession>
<dbReference type="KEGG" id="psz:PSTAB_1000"/>
<evidence type="ECO:0000313" key="2">
    <source>
        <dbReference type="EMBL" id="MDH0688980.1"/>
    </source>
</evidence>
<gene>
    <name evidence="3" type="ORF">N5C32_16825</name>
    <name evidence="2" type="ORF">N5D09_12890</name>
</gene>
<organism evidence="3 4">
    <name type="scientific">Stutzerimonas stutzeri</name>
    <name type="common">Pseudomonas stutzeri</name>
    <dbReference type="NCBI Taxonomy" id="316"/>
    <lineage>
        <taxon>Bacteria</taxon>
        <taxon>Pseudomonadati</taxon>
        <taxon>Pseudomonadota</taxon>
        <taxon>Gammaproteobacteria</taxon>
        <taxon>Pseudomonadales</taxon>
        <taxon>Pseudomonadaceae</taxon>
        <taxon>Stutzerimonas</taxon>
    </lineage>
</organism>
<sequence>MSWLALTLVAFVCFVLVFFIKNRQLNHPALQYPYRLKVPLFASAERELLEHLQGTFGERYLVLPKVSVADVIEVTAIPRRAYWYQASNRIAAARFDFLLCTKTDLQPVCVINLDEPEAEQDFMDRLCETVGLPQVRLAPDKVHAYTLVREAVEAAIGQSTTGRE</sequence>
<evidence type="ECO:0000313" key="3">
    <source>
        <dbReference type="EMBL" id="MDH1237697.1"/>
    </source>
</evidence>
<dbReference type="OMA" id="LLMHVCK"/>
<dbReference type="InterPro" id="IPR024402">
    <property type="entry name" value="DUF2726"/>
</dbReference>